<dbReference type="EMBL" id="CP031023">
    <property type="protein sequence ID" value="AZA16430.1"/>
    <property type="molecule type" value="Genomic_DNA"/>
</dbReference>
<reference evidence="1" key="1">
    <citation type="submission" date="2018-07" db="EMBL/GenBank/DDBJ databases">
        <authorList>
            <person name="Somerville V."/>
        </authorList>
    </citation>
    <scope>NUCLEOTIDE SEQUENCE</scope>
    <source>
        <strain evidence="1">NWC_2_2</strain>
    </source>
</reference>
<accession>A0A3G6JIK0</accession>
<evidence type="ECO:0000313" key="1">
    <source>
        <dbReference type="EMBL" id="AZA16430.1"/>
    </source>
</evidence>
<dbReference type="AlphaFoldDB" id="A0A3G6JIK0"/>
<dbReference type="InterPro" id="IPR019612">
    <property type="entry name" value="Minor_capsid_put"/>
</dbReference>
<protein>
    <recommendedName>
        <fullName evidence="2">Capsid protein</fullName>
    </recommendedName>
</protein>
<proteinExistence type="predicted"/>
<dbReference type="Pfam" id="PF10665">
    <property type="entry name" value="Minor_capsid_1"/>
    <property type="match status" value="1"/>
</dbReference>
<organism evidence="1">
    <name type="scientific">Lactobacillus delbrueckii subsp. lactis</name>
    <dbReference type="NCBI Taxonomy" id="29397"/>
    <lineage>
        <taxon>Bacteria</taxon>
        <taxon>Bacillati</taxon>
        <taxon>Bacillota</taxon>
        <taxon>Bacilli</taxon>
        <taxon>Lactobacillales</taxon>
        <taxon>Lactobacillaceae</taxon>
        <taxon>Lactobacillus</taxon>
    </lineage>
</organism>
<sequence length="118" mass="13272">MKLPIPYQMAVSTVHLKLTDQSAKKDRYGRTIPTWEGDIANCVVNMQTTYSGTNNDRQLVSNGLVIIYAGFSDPVPTLTKENLGSKLTYQGLDYTVTNLNRFDQPGTEDLYCYELEVI</sequence>
<evidence type="ECO:0008006" key="2">
    <source>
        <dbReference type="Google" id="ProtNLM"/>
    </source>
</evidence>
<name>A0A3G6JIK0_LACDL</name>
<gene>
    <name evidence="1" type="ORF">DQL93_07990</name>
</gene>